<proteinExistence type="predicted"/>
<sequence>MQLIQHSKYSTVYYDPQNDTFIKTFHPKPVDHLRYSLGVRPHPGHNFAMIAAKLKSLGIATPEIVTAKKRYLVTTNVHGVALKELILDSPLLQERYLDILVSYYHNDIHCRGLHTDNFLVKNNEIYAIDLDAYKAPRFFKYSKREFLDCLQRSLKGNETFLFDRLLKRLALDTDYRPLPD</sequence>
<dbReference type="RefSeq" id="WP_246970122.1">
    <property type="nucleotide sequence ID" value="NZ_JAKGAN010000003.1"/>
</dbReference>
<comment type="caution">
    <text evidence="1">The sequence shown here is derived from an EMBL/GenBank/DDBJ whole genome shotgun (WGS) entry which is preliminary data.</text>
</comment>
<accession>A0ABV9D2J8</accession>
<evidence type="ECO:0000313" key="1">
    <source>
        <dbReference type="EMBL" id="MFC4539624.1"/>
    </source>
</evidence>
<reference evidence="2" key="1">
    <citation type="journal article" date="2019" name="Int. J. Syst. Evol. Microbiol.">
        <title>The Global Catalogue of Microorganisms (GCM) 10K type strain sequencing project: providing services to taxonomists for standard genome sequencing and annotation.</title>
        <authorList>
            <consortium name="The Broad Institute Genomics Platform"/>
            <consortium name="The Broad Institute Genome Sequencing Center for Infectious Disease"/>
            <person name="Wu L."/>
            <person name="Ma J."/>
        </authorList>
    </citation>
    <scope>NUCLEOTIDE SEQUENCE [LARGE SCALE GENOMIC DNA]</scope>
    <source>
        <strain evidence="2">CGMCC 1.12121</strain>
    </source>
</reference>
<protein>
    <submittedName>
        <fullName evidence="1">Uncharacterized protein</fullName>
    </submittedName>
</protein>
<gene>
    <name evidence="1" type="ORF">ACFO0U_12665</name>
</gene>
<evidence type="ECO:0000313" key="2">
    <source>
        <dbReference type="Proteomes" id="UP001596030"/>
    </source>
</evidence>
<dbReference type="EMBL" id="JBHSEU010000020">
    <property type="protein sequence ID" value="MFC4539624.1"/>
    <property type="molecule type" value="Genomic_DNA"/>
</dbReference>
<organism evidence="1 2">
    <name type="scientific">Chromohalobacter sarecensis</name>
    <dbReference type="NCBI Taxonomy" id="245294"/>
    <lineage>
        <taxon>Bacteria</taxon>
        <taxon>Pseudomonadati</taxon>
        <taxon>Pseudomonadota</taxon>
        <taxon>Gammaproteobacteria</taxon>
        <taxon>Oceanospirillales</taxon>
        <taxon>Halomonadaceae</taxon>
        <taxon>Chromohalobacter</taxon>
    </lineage>
</organism>
<keyword evidence="2" id="KW-1185">Reference proteome</keyword>
<name>A0ABV9D2J8_9GAMM</name>
<dbReference type="Proteomes" id="UP001596030">
    <property type="component" value="Unassembled WGS sequence"/>
</dbReference>